<sequence length="202" mass="22162">MDMTGLRKLVLRLRGGIAAASAWGRAALHRRRRPPLDFARRRQWQAPMVVAAWLGAAVAAGTAWQDWLAMEAEARQAQAVQRRFARLSEQQARQLKGRMLRLPEQKRQLAAFAALHGDVLVLADAIGAALTADIALTTVDIQASERAAAVELEARDMTSAFRYLEALQAAPGVDATLTHSAIKADDPQQPLMVKLRVSLVRK</sequence>
<organism evidence="1 2">
    <name type="scientific">Cupriavidus necator</name>
    <name type="common">Alcaligenes eutrophus</name>
    <name type="synonym">Ralstonia eutropha</name>
    <dbReference type="NCBI Taxonomy" id="106590"/>
    <lineage>
        <taxon>Bacteria</taxon>
        <taxon>Pseudomonadati</taxon>
        <taxon>Pseudomonadota</taxon>
        <taxon>Betaproteobacteria</taxon>
        <taxon>Burkholderiales</taxon>
        <taxon>Burkholderiaceae</taxon>
        <taxon>Cupriavidus</taxon>
    </lineage>
</organism>
<protein>
    <submittedName>
        <fullName evidence="1">Uncharacterized protein</fullName>
    </submittedName>
</protein>
<dbReference type="Proteomes" id="UP000189627">
    <property type="component" value="Chromosome 1"/>
</dbReference>
<dbReference type="AlphaFoldDB" id="A0A1U9USG6"/>
<evidence type="ECO:0000313" key="2">
    <source>
        <dbReference type="Proteomes" id="UP000189627"/>
    </source>
</evidence>
<reference evidence="2" key="1">
    <citation type="submission" date="2017-02" db="EMBL/GenBank/DDBJ databases">
        <title>Complete genome sequence of Cupriavidus necator strain NH9, a 3-chlorobenzoate degrader.</title>
        <authorList>
            <person name="Moriuchi R."/>
            <person name="Dohra H."/>
            <person name="Ogawa N."/>
        </authorList>
    </citation>
    <scope>NUCLEOTIDE SEQUENCE [LARGE SCALE GENOMIC DNA]</scope>
    <source>
        <strain evidence="2">NH9</strain>
    </source>
</reference>
<dbReference type="EMBL" id="CP017757">
    <property type="protein sequence ID" value="AQV95632.1"/>
    <property type="molecule type" value="Genomic_DNA"/>
</dbReference>
<dbReference type="KEGG" id="cuh:BJN34_17260"/>
<gene>
    <name evidence="1" type="ORF">BJN34_17260</name>
</gene>
<accession>A0A1U9USG6</accession>
<proteinExistence type="predicted"/>
<evidence type="ECO:0000313" key="1">
    <source>
        <dbReference type="EMBL" id="AQV95632.1"/>
    </source>
</evidence>
<name>A0A1U9USG6_CUPNE</name>